<feature type="transmembrane region" description="Helical" evidence="2">
    <location>
        <begin position="203"/>
        <end position="222"/>
    </location>
</feature>
<dbReference type="VEuPathDB" id="FungiDB:ASPACDRAFT_1858629"/>
<name>A0A1L9WLX9_ASPA1</name>
<gene>
    <name evidence="3" type="ORF">ASPACDRAFT_1858629</name>
</gene>
<feature type="compositionally biased region" description="Polar residues" evidence="1">
    <location>
        <begin position="95"/>
        <end position="106"/>
    </location>
</feature>
<feature type="compositionally biased region" description="Low complexity" evidence="1">
    <location>
        <begin position="47"/>
        <end position="69"/>
    </location>
</feature>
<keyword evidence="2" id="KW-0472">Membrane</keyword>
<feature type="transmembrane region" description="Helical" evidence="2">
    <location>
        <begin position="133"/>
        <end position="158"/>
    </location>
</feature>
<proteinExistence type="predicted"/>
<evidence type="ECO:0000256" key="1">
    <source>
        <dbReference type="SAM" id="MobiDB-lite"/>
    </source>
</evidence>
<dbReference type="Proteomes" id="UP000184546">
    <property type="component" value="Unassembled WGS sequence"/>
</dbReference>
<sequence>MSCQPQEKCADAPITAKAPDDFPEQPTEASEDPQGHSITDMPNETCPAPELPAAARSRPPSYRSVSPPRYSHTATQPVVTPLAVEPIAEEDIEDQSPTASDDNTSTKQDRRRCRFRISRGCRGFVSWLCSGAFWFPFCFAVWVLSFIALFAYALGLSIHRNQDESLKPHDQCYKKQEVAGYLAGFLGWISGIDQWYAHHWALAVFKSSWVILLLVRIFLASFVEFDPSLNLDDLDIACVLAALVASLWWPIDTVLWLKGVYSVPGFEGGGGF</sequence>
<protein>
    <submittedName>
        <fullName evidence="3">Uncharacterized protein</fullName>
    </submittedName>
</protein>
<keyword evidence="2" id="KW-1133">Transmembrane helix</keyword>
<evidence type="ECO:0000256" key="2">
    <source>
        <dbReference type="SAM" id="Phobius"/>
    </source>
</evidence>
<dbReference type="GeneID" id="30971439"/>
<feature type="region of interest" description="Disordered" evidence="1">
    <location>
        <begin position="1"/>
        <end position="78"/>
    </location>
</feature>
<dbReference type="EMBL" id="KV878983">
    <property type="protein sequence ID" value="OJJ97167.1"/>
    <property type="molecule type" value="Genomic_DNA"/>
</dbReference>
<evidence type="ECO:0000313" key="4">
    <source>
        <dbReference type="Proteomes" id="UP000184546"/>
    </source>
</evidence>
<feature type="transmembrane region" description="Helical" evidence="2">
    <location>
        <begin position="234"/>
        <end position="251"/>
    </location>
</feature>
<organism evidence="3 4">
    <name type="scientific">Aspergillus aculeatus (strain ATCC 16872 / CBS 172.66 / WB 5094)</name>
    <dbReference type="NCBI Taxonomy" id="690307"/>
    <lineage>
        <taxon>Eukaryota</taxon>
        <taxon>Fungi</taxon>
        <taxon>Dikarya</taxon>
        <taxon>Ascomycota</taxon>
        <taxon>Pezizomycotina</taxon>
        <taxon>Eurotiomycetes</taxon>
        <taxon>Eurotiomycetidae</taxon>
        <taxon>Eurotiales</taxon>
        <taxon>Aspergillaceae</taxon>
        <taxon>Aspergillus</taxon>
        <taxon>Aspergillus subgen. Circumdati</taxon>
    </lineage>
</organism>
<feature type="region of interest" description="Disordered" evidence="1">
    <location>
        <begin position="90"/>
        <end position="109"/>
    </location>
</feature>
<accession>A0A1L9WLX9</accession>
<dbReference type="RefSeq" id="XP_020053507.1">
    <property type="nucleotide sequence ID" value="XM_020197625.1"/>
</dbReference>
<dbReference type="AlphaFoldDB" id="A0A1L9WLX9"/>
<keyword evidence="2" id="KW-0812">Transmembrane</keyword>
<keyword evidence="4" id="KW-1185">Reference proteome</keyword>
<evidence type="ECO:0000313" key="3">
    <source>
        <dbReference type="EMBL" id="OJJ97167.1"/>
    </source>
</evidence>
<dbReference type="OrthoDB" id="4504188at2759"/>
<reference evidence="4" key="1">
    <citation type="journal article" date="2017" name="Genome Biol.">
        <title>Comparative genomics reveals high biological diversity and specific adaptations in the industrially and medically important fungal genus Aspergillus.</title>
        <authorList>
            <person name="de Vries R.P."/>
            <person name="Riley R."/>
            <person name="Wiebenga A."/>
            <person name="Aguilar-Osorio G."/>
            <person name="Amillis S."/>
            <person name="Uchima C.A."/>
            <person name="Anderluh G."/>
            <person name="Asadollahi M."/>
            <person name="Askin M."/>
            <person name="Barry K."/>
            <person name="Battaglia E."/>
            <person name="Bayram O."/>
            <person name="Benocci T."/>
            <person name="Braus-Stromeyer S.A."/>
            <person name="Caldana C."/>
            <person name="Canovas D."/>
            <person name="Cerqueira G.C."/>
            <person name="Chen F."/>
            <person name="Chen W."/>
            <person name="Choi C."/>
            <person name="Clum A."/>
            <person name="Dos Santos R.A."/>
            <person name="Damasio A.R."/>
            <person name="Diallinas G."/>
            <person name="Emri T."/>
            <person name="Fekete E."/>
            <person name="Flipphi M."/>
            <person name="Freyberg S."/>
            <person name="Gallo A."/>
            <person name="Gournas C."/>
            <person name="Habgood R."/>
            <person name="Hainaut M."/>
            <person name="Harispe M.L."/>
            <person name="Henrissat B."/>
            <person name="Hilden K.S."/>
            <person name="Hope R."/>
            <person name="Hossain A."/>
            <person name="Karabika E."/>
            <person name="Karaffa L."/>
            <person name="Karanyi Z."/>
            <person name="Krasevec N."/>
            <person name="Kuo A."/>
            <person name="Kusch H."/>
            <person name="LaButti K."/>
            <person name="Lagendijk E.L."/>
            <person name="Lapidus A."/>
            <person name="Levasseur A."/>
            <person name="Lindquist E."/>
            <person name="Lipzen A."/>
            <person name="Logrieco A.F."/>
            <person name="MacCabe A."/>
            <person name="Maekelae M.R."/>
            <person name="Malavazi I."/>
            <person name="Melin P."/>
            <person name="Meyer V."/>
            <person name="Mielnichuk N."/>
            <person name="Miskei M."/>
            <person name="Molnar A.P."/>
            <person name="Mule G."/>
            <person name="Ngan C.Y."/>
            <person name="Orejas M."/>
            <person name="Orosz E."/>
            <person name="Ouedraogo J.P."/>
            <person name="Overkamp K.M."/>
            <person name="Park H.-S."/>
            <person name="Perrone G."/>
            <person name="Piumi F."/>
            <person name="Punt P.J."/>
            <person name="Ram A.F."/>
            <person name="Ramon A."/>
            <person name="Rauscher S."/>
            <person name="Record E."/>
            <person name="Riano-Pachon D.M."/>
            <person name="Robert V."/>
            <person name="Roehrig J."/>
            <person name="Ruller R."/>
            <person name="Salamov A."/>
            <person name="Salih N.S."/>
            <person name="Samson R.A."/>
            <person name="Sandor E."/>
            <person name="Sanguinetti M."/>
            <person name="Schuetze T."/>
            <person name="Sepcic K."/>
            <person name="Shelest E."/>
            <person name="Sherlock G."/>
            <person name="Sophianopoulou V."/>
            <person name="Squina F.M."/>
            <person name="Sun H."/>
            <person name="Susca A."/>
            <person name="Todd R.B."/>
            <person name="Tsang A."/>
            <person name="Unkles S.E."/>
            <person name="van de Wiele N."/>
            <person name="van Rossen-Uffink D."/>
            <person name="Oliveira J.V."/>
            <person name="Vesth T.C."/>
            <person name="Visser J."/>
            <person name="Yu J.-H."/>
            <person name="Zhou M."/>
            <person name="Andersen M.R."/>
            <person name="Archer D.B."/>
            <person name="Baker S.E."/>
            <person name="Benoit I."/>
            <person name="Brakhage A.A."/>
            <person name="Braus G.H."/>
            <person name="Fischer R."/>
            <person name="Frisvad J.C."/>
            <person name="Goldman G.H."/>
            <person name="Houbraken J."/>
            <person name="Oakley B."/>
            <person name="Pocsi I."/>
            <person name="Scazzocchio C."/>
            <person name="Seiboth B."/>
            <person name="vanKuyk P.A."/>
            <person name="Wortman J."/>
            <person name="Dyer P.S."/>
            <person name="Grigoriev I.V."/>
        </authorList>
    </citation>
    <scope>NUCLEOTIDE SEQUENCE [LARGE SCALE GENOMIC DNA]</scope>
    <source>
        <strain evidence="4">ATCC 16872 / CBS 172.66 / WB 5094</strain>
    </source>
</reference>